<evidence type="ECO:0000313" key="3">
    <source>
        <dbReference type="Proteomes" id="UP000607653"/>
    </source>
</evidence>
<name>A0A822YQY0_NELNU</name>
<dbReference type="SUPFAM" id="SSF49599">
    <property type="entry name" value="TRAF domain-like"/>
    <property type="match status" value="2"/>
</dbReference>
<reference evidence="2 3" key="1">
    <citation type="journal article" date="2020" name="Mol. Biol. Evol.">
        <title>Distinct Expression and Methylation Patterns for Genes with Different Fates following a Single Whole-Genome Duplication in Flowering Plants.</title>
        <authorList>
            <person name="Shi T."/>
            <person name="Rahmani R.S."/>
            <person name="Gugger P.F."/>
            <person name="Wang M."/>
            <person name="Li H."/>
            <person name="Zhang Y."/>
            <person name="Li Z."/>
            <person name="Wang Q."/>
            <person name="Van de Peer Y."/>
            <person name="Marchal K."/>
            <person name="Chen J."/>
        </authorList>
    </citation>
    <scope>NUCLEOTIDE SEQUENCE [LARGE SCALE GENOMIC DNA]</scope>
    <source>
        <tissue evidence="2">Leaf</tissue>
    </source>
</reference>
<feature type="domain" description="MATH" evidence="1">
    <location>
        <begin position="16"/>
        <end position="151"/>
    </location>
</feature>
<evidence type="ECO:0000313" key="2">
    <source>
        <dbReference type="EMBL" id="DAD36604.1"/>
    </source>
</evidence>
<organism evidence="2 3">
    <name type="scientific">Nelumbo nucifera</name>
    <name type="common">Sacred lotus</name>
    <dbReference type="NCBI Taxonomy" id="4432"/>
    <lineage>
        <taxon>Eukaryota</taxon>
        <taxon>Viridiplantae</taxon>
        <taxon>Streptophyta</taxon>
        <taxon>Embryophyta</taxon>
        <taxon>Tracheophyta</taxon>
        <taxon>Spermatophyta</taxon>
        <taxon>Magnoliopsida</taxon>
        <taxon>Proteales</taxon>
        <taxon>Nelumbonaceae</taxon>
        <taxon>Nelumbo</taxon>
    </lineage>
</organism>
<dbReference type="InterPro" id="IPR002083">
    <property type="entry name" value="MATH/TRAF_dom"/>
</dbReference>
<dbReference type="EMBL" id="DUZY01000004">
    <property type="protein sequence ID" value="DAD36604.1"/>
    <property type="molecule type" value="Genomic_DNA"/>
</dbReference>
<gene>
    <name evidence="2" type="ORF">HUJ06_007245</name>
</gene>
<dbReference type="PANTHER" id="PTHR46162">
    <property type="entry name" value="TRAF-LIKE FAMILY PROTEIN"/>
    <property type="match status" value="1"/>
</dbReference>
<dbReference type="SMART" id="SM00061">
    <property type="entry name" value="MATH"/>
    <property type="match status" value="2"/>
</dbReference>
<dbReference type="Gene3D" id="2.60.210.10">
    <property type="entry name" value="Apoptosis, Tumor Necrosis Factor Receptor Associated Protein 2, Chain A"/>
    <property type="match status" value="2"/>
</dbReference>
<evidence type="ECO:0000259" key="1">
    <source>
        <dbReference type="PROSITE" id="PS50144"/>
    </source>
</evidence>
<protein>
    <recommendedName>
        <fullName evidence="1">MATH domain-containing protein</fullName>
    </recommendedName>
</protein>
<dbReference type="InterPro" id="IPR008974">
    <property type="entry name" value="TRAF-like"/>
</dbReference>
<keyword evidence="3" id="KW-1185">Reference proteome</keyword>
<feature type="domain" description="MATH" evidence="1">
    <location>
        <begin position="171"/>
        <end position="299"/>
    </location>
</feature>
<accession>A0A822YQY0</accession>
<dbReference type="Pfam" id="PF22486">
    <property type="entry name" value="MATH_2"/>
    <property type="match status" value="2"/>
</dbReference>
<dbReference type="CDD" id="cd00121">
    <property type="entry name" value="MATH"/>
    <property type="match status" value="2"/>
</dbReference>
<dbReference type="PROSITE" id="PS50144">
    <property type="entry name" value="MATH"/>
    <property type="match status" value="2"/>
</dbReference>
<dbReference type="AlphaFoldDB" id="A0A822YQY0"/>
<sequence>MDNQHGTRRTFRKDKPIHYTFKIQSFSSLSKNSIDKWNSCDFEVGGYKWKLSLHPKGNKNKGVKDHLSLYLAVAETSSLPSDWEVKVIFKLFLYDQLRDKYLMLEDADGRVRRFHGMKTEWGFDQFLQLAVFHDSSFGYLVDDTCVFGVEIFVMENTGKGECLSLIKQISPSTYTWKIEHFSHLVNESYYSEEFVAEDYKWKILVYPKGYGLRKDNSLSAFMSLTNSATLSSSKEVYVKCKLRVVNQLDGKHIEKALNLQKYVSTSSAWGWLDVVSLNDLKDPKKGFLVNDTCILEAEVTIIAVVDKMS</sequence>
<proteinExistence type="predicted"/>
<dbReference type="PANTHER" id="PTHR46162:SF56">
    <property type="entry name" value="UBIQUITIN CARBOXYL-TERMINAL HYDROLASE 12-LIKE"/>
    <property type="match status" value="1"/>
</dbReference>
<dbReference type="Proteomes" id="UP000607653">
    <property type="component" value="Unassembled WGS sequence"/>
</dbReference>
<comment type="caution">
    <text evidence="2">The sequence shown here is derived from an EMBL/GenBank/DDBJ whole genome shotgun (WGS) entry which is preliminary data.</text>
</comment>